<dbReference type="Proteomes" id="UP000290092">
    <property type="component" value="Unassembled WGS sequence"/>
</dbReference>
<dbReference type="RefSeq" id="WP_114841338.1">
    <property type="nucleotide sequence ID" value="NZ_CP031219.1"/>
</dbReference>
<reference evidence="2 3" key="1">
    <citation type="submission" date="2017-09" db="EMBL/GenBank/DDBJ databases">
        <title>Genomics of the genus Arcobacter.</title>
        <authorList>
            <person name="Perez-Cataluna A."/>
            <person name="Figueras M.J."/>
            <person name="Salas-Masso N."/>
        </authorList>
    </citation>
    <scope>NUCLEOTIDE SEQUENCE [LARGE SCALE GENOMIC DNA]</scope>
    <source>
        <strain evidence="2 3">CECT 7386</strain>
    </source>
</reference>
<gene>
    <name evidence="2" type="ORF">CP985_14485</name>
</gene>
<dbReference type="InterPro" id="IPR006385">
    <property type="entry name" value="HAD_hydro_SerB1"/>
</dbReference>
<dbReference type="NCBIfam" id="TIGR01490">
    <property type="entry name" value="HAD-SF-IB-hyp1"/>
    <property type="match status" value="1"/>
</dbReference>
<protein>
    <submittedName>
        <fullName evidence="2">HAD-IB family hydrolase</fullName>
    </submittedName>
</protein>
<dbReference type="InterPro" id="IPR050582">
    <property type="entry name" value="HAD-like_SerB"/>
</dbReference>
<dbReference type="EMBL" id="NXID01000082">
    <property type="protein sequence ID" value="RXK12374.1"/>
    <property type="molecule type" value="Genomic_DNA"/>
</dbReference>
<dbReference type="InterPro" id="IPR036412">
    <property type="entry name" value="HAD-like_sf"/>
</dbReference>
<name>A0AAX2AB90_9BACT</name>
<dbReference type="PANTHER" id="PTHR43344:SF14">
    <property type="entry name" value="HAD-IB FAMILY HYDROLASE"/>
    <property type="match status" value="1"/>
</dbReference>
<evidence type="ECO:0000313" key="2">
    <source>
        <dbReference type="EMBL" id="RXK12374.1"/>
    </source>
</evidence>
<sequence>MKQNNIAFFDFDGTITIDDTLLKFIRFVVGDKKFLVGLFILSPILILYKIKIIPNYKAKQYMLSWYFKGMQKEEFFKVSYEYSMNYIDSIVRQKAKERLLWHKNQGDKIVVVSASIDCWIRPWCEKNGLELIATKLEIKNNKISGKLLTKNCYGQEKVNRIKNQYNLNDYNHIYAYGDSKGDKEMLELANFSFFKPFR</sequence>
<dbReference type="GO" id="GO:0005737">
    <property type="term" value="C:cytoplasm"/>
    <property type="evidence" value="ECO:0007669"/>
    <property type="project" value="TreeGrafter"/>
</dbReference>
<dbReference type="GO" id="GO:0000287">
    <property type="term" value="F:magnesium ion binding"/>
    <property type="evidence" value="ECO:0007669"/>
    <property type="project" value="TreeGrafter"/>
</dbReference>
<dbReference type="AlphaFoldDB" id="A0AAX2AB90"/>
<comment type="caution">
    <text evidence="2">The sequence shown here is derived from an EMBL/GenBank/DDBJ whole genome shotgun (WGS) entry which is preliminary data.</text>
</comment>
<dbReference type="InterPro" id="IPR023214">
    <property type="entry name" value="HAD_sf"/>
</dbReference>
<evidence type="ECO:0000313" key="3">
    <source>
        <dbReference type="Proteomes" id="UP000290092"/>
    </source>
</evidence>
<accession>A0AAX2AB90</accession>
<proteinExistence type="predicted"/>
<organism evidence="2 3">
    <name type="scientific">Malaciobacter mytili LMG 24559</name>
    <dbReference type="NCBI Taxonomy" id="1032238"/>
    <lineage>
        <taxon>Bacteria</taxon>
        <taxon>Pseudomonadati</taxon>
        <taxon>Campylobacterota</taxon>
        <taxon>Epsilonproteobacteria</taxon>
        <taxon>Campylobacterales</taxon>
        <taxon>Arcobacteraceae</taxon>
        <taxon>Malaciobacter</taxon>
    </lineage>
</organism>
<keyword evidence="2" id="KW-0378">Hydrolase</keyword>
<keyword evidence="3" id="KW-1185">Reference proteome</keyword>
<dbReference type="Gene3D" id="1.20.1440.100">
    <property type="entry name" value="SG protein - dephosphorylation function"/>
    <property type="match status" value="1"/>
</dbReference>
<dbReference type="GO" id="GO:0006564">
    <property type="term" value="P:L-serine biosynthetic process"/>
    <property type="evidence" value="ECO:0007669"/>
    <property type="project" value="TreeGrafter"/>
</dbReference>
<keyword evidence="1" id="KW-1133">Transmembrane helix</keyword>
<dbReference type="PANTHER" id="PTHR43344">
    <property type="entry name" value="PHOSPHOSERINE PHOSPHATASE"/>
    <property type="match status" value="1"/>
</dbReference>
<dbReference type="SUPFAM" id="SSF56784">
    <property type="entry name" value="HAD-like"/>
    <property type="match status" value="1"/>
</dbReference>
<evidence type="ECO:0000256" key="1">
    <source>
        <dbReference type="SAM" id="Phobius"/>
    </source>
</evidence>
<dbReference type="Gene3D" id="3.40.50.1000">
    <property type="entry name" value="HAD superfamily/HAD-like"/>
    <property type="match status" value="1"/>
</dbReference>
<dbReference type="KEGG" id="amyt:AMYT_0875"/>
<dbReference type="Pfam" id="PF12710">
    <property type="entry name" value="HAD"/>
    <property type="match status" value="1"/>
</dbReference>
<keyword evidence="1" id="KW-0812">Transmembrane</keyword>
<feature type="transmembrane region" description="Helical" evidence="1">
    <location>
        <begin position="34"/>
        <end position="50"/>
    </location>
</feature>
<dbReference type="GO" id="GO:0036424">
    <property type="term" value="F:L-phosphoserine phosphatase activity"/>
    <property type="evidence" value="ECO:0007669"/>
    <property type="project" value="TreeGrafter"/>
</dbReference>
<dbReference type="NCBIfam" id="TIGR01488">
    <property type="entry name" value="HAD-SF-IB"/>
    <property type="match status" value="1"/>
</dbReference>
<keyword evidence="1" id="KW-0472">Membrane</keyword>